<dbReference type="InterPro" id="IPR017550">
    <property type="entry name" value="Formylmethanofuran_DH_suC"/>
</dbReference>
<dbReference type="RefSeq" id="WP_161968071.1">
    <property type="nucleotide sequence ID" value="NZ_NIDE01000019.1"/>
</dbReference>
<dbReference type="OrthoDB" id="269067at2"/>
<keyword evidence="2" id="KW-1185">Reference proteome</keyword>
<dbReference type="GO" id="GO:0046914">
    <property type="term" value="F:transition metal ion binding"/>
    <property type="evidence" value="ECO:0007669"/>
    <property type="project" value="InterPro"/>
</dbReference>
<dbReference type="Proteomes" id="UP000214646">
    <property type="component" value="Unassembled WGS sequence"/>
</dbReference>
<dbReference type="GO" id="GO:0015948">
    <property type="term" value="P:methanogenesis"/>
    <property type="evidence" value="ECO:0007669"/>
    <property type="project" value="InterPro"/>
</dbReference>
<reference evidence="2" key="1">
    <citation type="submission" date="2017-06" db="EMBL/GenBank/DDBJ databases">
        <title>Genome analysis of Fimbriiglobus ruber SP5, the first member of the order Planctomycetales with confirmed chitinolytic capability.</title>
        <authorList>
            <person name="Ravin N.V."/>
            <person name="Rakitin A.L."/>
            <person name="Ivanova A.A."/>
            <person name="Beletsky A.V."/>
            <person name="Kulichevskaya I.S."/>
            <person name="Mardanov A.V."/>
            <person name="Dedysh S.N."/>
        </authorList>
    </citation>
    <scope>NUCLEOTIDE SEQUENCE [LARGE SCALE GENOMIC DNA]</scope>
    <source>
        <strain evidence="2">SP5</strain>
    </source>
</reference>
<dbReference type="PANTHER" id="PTHR39673:SF5">
    <property type="entry name" value="TUNGSTEN-CONTAINING FORMYLMETHANOFURAN DEHYDROGENASE 2 SUBUNIT C"/>
    <property type="match status" value="1"/>
</dbReference>
<dbReference type="AlphaFoldDB" id="A0A225D258"/>
<comment type="caution">
    <text evidence="1">The sequence shown here is derived from an EMBL/GenBank/DDBJ whole genome shotgun (WGS) entry which is preliminary data.</text>
</comment>
<proteinExistence type="predicted"/>
<accession>A0A225D258</accession>
<dbReference type="SUPFAM" id="SSF69336">
    <property type="entry name" value="Alpha subunit of glutamate synthase, C-terminal domain"/>
    <property type="match status" value="1"/>
</dbReference>
<dbReference type="NCBIfam" id="TIGR03122">
    <property type="entry name" value="one_C_dehyd_C"/>
    <property type="match status" value="1"/>
</dbReference>
<organism evidence="1 2">
    <name type="scientific">Fimbriiglobus ruber</name>
    <dbReference type="NCBI Taxonomy" id="1908690"/>
    <lineage>
        <taxon>Bacteria</taxon>
        <taxon>Pseudomonadati</taxon>
        <taxon>Planctomycetota</taxon>
        <taxon>Planctomycetia</taxon>
        <taxon>Gemmatales</taxon>
        <taxon>Gemmataceae</taxon>
        <taxon>Fimbriiglobus</taxon>
    </lineage>
</organism>
<sequence length="270" mass="27583">MLTLTLRQSSPIPLELEGVTPDRVRGLSPLEISKLPVYHGNHREEVGQFFAVTGSADDGHLHIAGETDTIKHVGAGMTAGTITVEGNVGMHAGAGMTGGRLAVAGDAGDWLGAEMAGGAIEVAGRAGNQVGAAYRGSRRGMRGGSIVVRGAAGHEVGLLMRRGIIVVEGAIGEFAAASMIAGTLVAAGGVGRGAGAGMKRGTILVGGPPPELAPGMQWSCDYRPAFLGLLLSHLRTLDVRATDRFVARDVRCYRGDLVNGGTGELLVLCG</sequence>
<dbReference type="GO" id="GO:0018493">
    <property type="term" value="F:formylmethanofuran dehydrogenase activity"/>
    <property type="evidence" value="ECO:0007669"/>
    <property type="project" value="InterPro"/>
</dbReference>
<dbReference type="PANTHER" id="PTHR39673">
    <property type="entry name" value="TUNGSTEN FORMYLMETHANOFURAN DEHYDROGENASE, SUBUNIT C (FWDC)"/>
    <property type="match status" value="1"/>
</dbReference>
<dbReference type="EMBL" id="NIDE01000019">
    <property type="protein sequence ID" value="OWK35023.1"/>
    <property type="molecule type" value="Genomic_DNA"/>
</dbReference>
<evidence type="ECO:0000313" key="2">
    <source>
        <dbReference type="Proteomes" id="UP000214646"/>
    </source>
</evidence>
<protein>
    <submittedName>
        <fullName evidence="1">Formylmethanofuran dehydrogenase (Tungsten) subunit C</fullName>
    </submittedName>
</protein>
<evidence type="ECO:0000313" key="1">
    <source>
        <dbReference type="EMBL" id="OWK35023.1"/>
    </source>
</evidence>
<dbReference type="Gene3D" id="2.160.20.60">
    <property type="entry name" value="Glutamate synthase, alpha subunit, C-terminal domain"/>
    <property type="match status" value="2"/>
</dbReference>
<name>A0A225D258_9BACT</name>
<gene>
    <name evidence="1" type="ORF">FRUB_09865</name>
</gene>
<dbReference type="InterPro" id="IPR036485">
    <property type="entry name" value="Glu_synth_asu_C_sf"/>
</dbReference>